<reference evidence="1" key="1">
    <citation type="submission" date="2014-09" db="EMBL/GenBank/DDBJ databases">
        <authorList>
            <person name="Magalhaes I.L.F."/>
            <person name="Oliveira U."/>
            <person name="Santos F.R."/>
            <person name="Vidigal T.H.D.A."/>
            <person name="Brescovit A.D."/>
            <person name="Santos A.J."/>
        </authorList>
    </citation>
    <scope>NUCLEOTIDE SEQUENCE</scope>
    <source>
        <tissue evidence="1">Shoot tissue taken approximately 20 cm above the soil surface</tissue>
    </source>
</reference>
<protein>
    <submittedName>
        <fullName evidence="1">Uncharacterized protein</fullName>
    </submittedName>
</protein>
<organism evidence="1">
    <name type="scientific">Arundo donax</name>
    <name type="common">Giant reed</name>
    <name type="synonym">Donax arundinaceus</name>
    <dbReference type="NCBI Taxonomy" id="35708"/>
    <lineage>
        <taxon>Eukaryota</taxon>
        <taxon>Viridiplantae</taxon>
        <taxon>Streptophyta</taxon>
        <taxon>Embryophyta</taxon>
        <taxon>Tracheophyta</taxon>
        <taxon>Spermatophyta</taxon>
        <taxon>Magnoliopsida</taxon>
        <taxon>Liliopsida</taxon>
        <taxon>Poales</taxon>
        <taxon>Poaceae</taxon>
        <taxon>PACMAD clade</taxon>
        <taxon>Arundinoideae</taxon>
        <taxon>Arundineae</taxon>
        <taxon>Arundo</taxon>
    </lineage>
</organism>
<evidence type="ECO:0000313" key="1">
    <source>
        <dbReference type="EMBL" id="JAE33171.1"/>
    </source>
</evidence>
<accession>A0A0A9HEA6</accession>
<dbReference type="AlphaFoldDB" id="A0A0A9HEA6"/>
<dbReference type="EMBL" id="GBRH01164725">
    <property type="protein sequence ID" value="JAE33171.1"/>
    <property type="molecule type" value="Transcribed_RNA"/>
</dbReference>
<proteinExistence type="predicted"/>
<reference evidence="1" key="2">
    <citation type="journal article" date="2015" name="Data Brief">
        <title>Shoot transcriptome of the giant reed, Arundo donax.</title>
        <authorList>
            <person name="Barrero R.A."/>
            <person name="Guerrero F.D."/>
            <person name="Moolhuijzen P."/>
            <person name="Goolsby J.A."/>
            <person name="Tidwell J."/>
            <person name="Bellgard S.E."/>
            <person name="Bellgard M.I."/>
        </authorList>
    </citation>
    <scope>NUCLEOTIDE SEQUENCE</scope>
    <source>
        <tissue evidence="1">Shoot tissue taken approximately 20 cm above the soil surface</tissue>
    </source>
</reference>
<name>A0A0A9HEA6_ARUDO</name>
<sequence length="50" mass="5567">MLSTDMFCDVPAPPCSPIWCHSVAVTLTFMSCRVASLAAEKTHRILDRKE</sequence>